<dbReference type="PANTHER" id="PTHR33919:SF11">
    <property type="entry name" value="EXPRESSED PROTEIN"/>
    <property type="match status" value="1"/>
</dbReference>
<evidence type="ECO:0000313" key="2">
    <source>
        <dbReference type="EMBL" id="CAI9113774.1"/>
    </source>
</evidence>
<evidence type="ECO:0000313" key="3">
    <source>
        <dbReference type="Proteomes" id="UP001161247"/>
    </source>
</evidence>
<organism evidence="2 3">
    <name type="scientific">Oldenlandia corymbosa var. corymbosa</name>
    <dbReference type="NCBI Taxonomy" id="529605"/>
    <lineage>
        <taxon>Eukaryota</taxon>
        <taxon>Viridiplantae</taxon>
        <taxon>Streptophyta</taxon>
        <taxon>Embryophyta</taxon>
        <taxon>Tracheophyta</taxon>
        <taxon>Spermatophyta</taxon>
        <taxon>Magnoliopsida</taxon>
        <taxon>eudicotyledons</taxon>
        <taxon>Gunneridae</taxon>
        <taxon>Pentapetalae</taxon>
        <taxon>asterids</taxon>
        <taxon>lamiids</taxon>
        <taxon>Gentianales</taxon>
        <taxon>Rubiaceae</taxon>
        <taxon>Rubioideae</taxon>
        <taxon>Spermacoceae</taxon>
        <taxon>Hedyotis-Oldenlandia complex</taxon>
        <taxon>Oldenlandia</taxon>
    </lineage>
</organism>
<dbReference type="Proteomes" id="UP001161247">
    <property type="component" value="Chromosome 7"/>
</dbReference>
<keyword evidence="3" id="KW-1185">Reference proteome</keyword>
<protein>
    <submittedName>
        <fullName evidence="2">OLC1v1014444C1</fullName>
    </submittedName>
</protein>
<keyword evidence="1" id="KW-1133">Transmembrane helix</keyword>
<accession>A0AAV1E453</accession>
<proteinExistence type="predicted"/>
<dbReference type="PANTHER" id="PTHR33919">
    <property type="entry name" value="OS09G0127700 PROTEIN"/>
    <property type="match status" value="1"/>
</dbReference>
<reference evidence="2" key="1">
    <citation type="submission" date="2023-03" db="EMBL/GenBank/DDBJ databases">
        <authorList>
            <person name="Julca I."/>
        </authorList>
    </citation>
    <scope>NUCLEOTIDE SEQUENCE</scope>
</reference>
<sequence length="166" mass="18314">MALRSSQNLLKSIAAGLGGGVSHFTTSTTPKSKAFSPTIGELTKHNDFKARVIKKGDIVPMSVAVGMIILSTSFGIYTATKELRTAPNVFVKKSRRETIPEVVEPEHVLEESEKFIKKSFFRRIAHLRDKSYQEAAADNQLPRIDIFSMPPKAETLKDIGVDPISN</sequence>
<evidence type="ECO:0000256" key="1">
    <source>
        <dbReference type="SAM" id="Phobius"/>
    </source>
</evidence>
<keyword evidence="1" id="KW-0812">Transmembrane</keyword>
<feature type="transmembrane region" description="Helical" evidence="1">
    <location>
        <begin position="58"/>
        <end position="77"/>
    </location>
</feature>
<name>A0AAV1E453_OLDCO</name>
<dbReference type="EMBL" id="OX459124">
    <property type="protein sequence ID" value="CAI9113774.1"/>
    <property type="molecule type" value="Genomic_DNA"/>
</dbReference>
<dbReference type="AlphaFoldDB" id="A0AAV1E453"/>
<gene>
    <name evidence="2" type="ORF">OLC1_LOCUS20713</name>
</gene>
<keyword evidence="1" id="KW-0472">Membrane</keyword>